<keyword evidence="4" id="KW-0963">Cytoplasm</keyword>
<dbReference type="PANTHER" id="PTHR48169">
    <property type="entry name" value="DED DOMAIN-CONTAINING PROTEIN"/>
    <property type="match status" value="1"/>
</dbReference>
<dbReference type="SMART" id="SM00031">
    <property type="entry name" value="DED"/>
    <property type="match status" value="2"/>
</dbReference>
<dbReference type="InterPro" id="IPR011029">
    <property type="entry name" value="DEATH-like_dom_sf"/>
</dbReference>
<keyword evidence="6" id="KW-0645">Protease</keyword>
<evidence type="ECO:0000256" key="16">
    <source>
        <dbReference type="RuleBase" id="RU003971"/>
    </source>
</evidence>
<evidence type="ECO:0000256" key="12">
    <source>
        <dbReference type="ARBA" id="ARBA00023242"/>
    </source>
</evidence>
<dbReference type="GO" id="GO:0005634">
    <property type="term" value="C:nucleus"/>
    <property type="evidence" value="ECO:0007669"/>
    <property type="project" value="UniProtKB-SubCell"/>
</dbReference>
<dbReference type="PROSITE" id="PS01121">
    <property type="entry name" value="CASPASE_HIS"/>
    <property type="match status" value="1"/>
</dbReference>
<evidence type="ECO:0000259" key="19">
    <source>
        <dbReference type="PROSITE" id="PS50208"/>
    </source>
</evidence>
<dbReference type="EMBL" id="MU826372">
    <property type="protein sequence ID" value="KAJ7377840.1"/>
    <property type="molecule type" value="Genomic_DNA"/>
</dbReference>
<reference evidence="20" key="1">
    <citation type="submission" date="2023-01" db="EMBL/GenBank/DDBJ databases">
        <title>Genome assembly of the deep-sea coral Lophelia pertusa.</title>
        <authorList>
            <person name="Herrera S."/>
            <person name="Cordes E."/>
        </authorList>
    </citation>
    <scope>NUCLEOTIDE SEQUENCE</scope>
    <source>
        <strain evidence="20">USNM1676648</strain>
        <tissue evidence="20">Polyp</tissue>
    </source>
</reference>
<protein>
    <recommendedName>
        <fullName evidence="15">Caspase-8</fullName>
        <ecNumber evidence="14">3.4.22.61</ecNumber>
    </recommendedName>
</protein>
<accession>A0A9W9ZAI0</accession>
<evidence type="ECO:0000256" key="14">
    <source>
        <dbReference type="ARBA" id="ARBA00066479"/>
    </source>
</evidence>
<dbReference type="AlphaFoldDB" id="A0A9W9ZAI0"/>
<dbReference type="PROSITE" id="PS50208">
    <property type="entry name" value="CASPASE_P20"/>
    <property type="match status" value="1"/>
</dbReference>
<dbReference type="InterPro" id="IPR016129">
    <property type="entry name" value="Caspase_his_AS"/>
</dbReference>
<evidence type="ECO:0000256" key="10">
    <source>
        <dbReference type="ARBA" id="ARBA00022807"/>
    </source>
</evidence>
<dbReference type="OrthoDB" id="5951217at2759"/>
<dbReference type="GO" id="GO:0006915">
    <property type="term" value="P:apoptotic process"/>
    <property type="evidence" value="ECO:0007669"/>
    <property type="project" value="UniProtKB-KW"/>
</dbReference>
<dbReference type="GO" id="GO:0005886">
    <property type="term" value="C:plasma membrane"/>
    <property type="evidence" value="ECO:0007669"/>
    <property type="project" value="UniProtKB-ARBA"/>
</dbReference>
<feature type="domain" description="Caspase family p20" evidence="19">
    <location>
        <begin position="296"/>
        <end position="421"/>
    </location>
</feature>
<dbReference type="GO" id="GO:0051604">
    <property type="term" value="P:protein maturation"/>
    <property type="evidence" value="ECO:0007669"/>
    <property type="project" value="UniProtKB-ARBA"/>
</dbReference>
<keyword evidence="11" id="KW-0865">Zymogen</keyword>
<keyword evidence="8" id="KW-0677">Repeat</keyword>
<evidence type="ECO:0000256" key="7">
    <source>
        <dbReference type="ARBA" id="ARBA00022703"/>
    </source>
</evidence>
<evidence type="ECO:0000256" key="3">
    <source>
        <dbReference type="ARBA" id="ARBA00010134"/>
    </source>
</evidence>
<dbReference type="Gene3D" id="3.40.50.1460">
    <property type="match status" value="1"/>
</dbReference>
<dbReference type="CDD" id="cd00045">
    <property type="entry name" value="DED"/>
    <property type="match status" value="2"/>
</dbReference>
<dbReference type="SUPFAM" id="SSF47986">
    <property type="entry name" value="DEATH domain"/>
    <property type="match status" value="2"/>
</dbReference>
<evidence type="ECO:0000259" key="18">
    <source>
        <dbReference type="PROSITE" id="PS50207"/>
    </source>
</evidence>
<dbReference type="FunFam" id="3.40.50.1460:FF:000008">
    <property type="entry name" value="caspase-8 isoform X1"/>
    <property type="match status" value="1"/>
</dbReference>
<evidence type="ECO:0000256" key="8">
    <source>
        <dbReference type="ARBA" id="ARBA00022737"/>
    </source>
</evidence>
<dbReference type="InterPro" id="IPR029030">
    <property type="entry name" value="Caspase-like_dom_sf"/>
</dbReference>
<evidence type="ECO:0000259" key="17">
    <source>
        <dbReference type="PROSITE" id="PS50168"/>
    </source>
</evidence>
<dbReference type="InterPro" id="IPR001875">
    <property type="entry name" value="DED_dom"/>
</dbReference>
<proteinExistence type="inferred from homology"/>
<dbReference type="SMART" id="SM00115">
    <property type="entry name" value="CASc"/>
    <property type="match status" value="1"/>
</dbReference>
<dbReference type="PROSITE" id="PS01122">
    <property type="entry name" value="CASPASE_CYS"/>
    <property type="match status" value="1"/>
</dbReference>
<dbReference type="CDD" id="cd00032">
    <property type="entry name" value="CASc"/>
    <property type="match status" value="1"/>
</dbReference>
<comment type="catalytic activity">
    <reaction evidence="13">
        <text>Strict requirement for Asp at position P1 and has a preferred cleavage sequence of (Leu/Asp/Val)-Glu-Thr-Asp-|-(Gly/Ser/Ala).</text>
        <dbReference type="EC" id="3.4.22.61"/>
    </reaction>
</comment>
<comment type="caution">
    <text evidence="20">The sequence shown here is derived from an EMBL/GenBank/DDBJ whole genome shotgun (WGS) entry which is preliminary data.</text>
</comment>
<dbReference type="PROSITE" id="PS50168">
    <property type="entry name" value="DED"/>
    <property type="match status" value="2"/>
</dbReference>
<dbReference type="PRINTS" id="PR00376">
    <property type="entry name" value="IL1BCENZYME"/>
</dbReference>
<evidence type="ECO:0000313" key="21">
    <source>
        <dbReference type="Proteomes" id="UP001163046"/>
    </source>
</evidence>
<evidence type="ECO:0000256" key="13">
    <source>
        <dbReference type="ARBA" id="ARBA00051626"/>
    </source>
</evidence>
<evidence type="ECO:0000256" key="9">
    <source>
        <dbReference type="ARBA" id="ARBA00022801"/>
    </source>
</evidence>
<dbReference type="GO" id="GO:0006508">
    <property type="term" value="P:proteolysis"/>
    <property type="evidence" value="ECO:0007669"/>
    <property type="project" value="UniProtKB-KW"/>
</dbReference>
<evidence type="ECO:0000256" key="1">
    <source>
        <dbReference type="ARBA" id="ARBA00004123"/>
    </source>
</evidence>
<dbReference type="GO" id="GO:0042981">
    <property type="term" value="P:regulation of apoptotic process"/>
    <property type="evidence" value="ECO:0007669"/>
    <property type="project" value="InterPro"/>
</dbReference>
<keyword evidence="7" id="KW-0053">Apoptosis</keyword>
<keyword evidence="10" id="KW-0788">Thiol protease</keyword>
<dbReference type="Gene3D" id="1.10.533.10">
    <property type="entry name" value="Death Domain, Fas"/>
    <property type="match status" value="2"/>
</dbReference>
<comment type="similarity">
    <text evidence="3 16">Belongs to the peptidase C14A family.</text>
</comment>
<dbReference type="Pfam" id="PF00656">
    <property type="entry name" value="Peptidase_C14"/>
    <property type="match status" value="1"/>
</dbReference>
<dbReference type="Proteomes" id="UP001163046">
    <property type="component" value="Unassembled WGS sequence"/>
</dbReference>
<dbReference type="PANTHER" id="PTHR48169:SF7">
    <property type="entry name" value="CASPASE 10"/>
    <property type="match status" value="1"/>
</dbReference>
<dbReference type="EC" id="3.4.22.61" evidence="14"/>
<comment type="subcellular location">
    <subcellularLocation>
        <location evidence="2">Cytoplasm</location>
    </subcellularLocation>
    <subcellularLocation>
        <location evidence="1">Nucleus</location>
    </subcellularLocation>
</comment>
<evidence type="ECO:0000256" key="5">
    <source>
        <dbReference type="ARBA" id="ARBA00022553"/>
    </source>
</evidence>
<keyword evidence="9" id="KW-0378">Hydrolase</keyword>
<dbReference type="Pfam" id="PF01335">
    <property type="entry name" value="DED"/>
    <property type="match status" value="2"/>
</dbReference>
<dbReference type="SUPFAM" id="SSF52129">
    <property type="entry name" value="Caspase-like"/>
    <property type="match status" value="1"/>
</dbReference>
<organism evidence="20 21">
    <name type="scientific">Desmophyllum pertusum</name>
    <dbReference type="NCBI Taxonomy" id="174260"/>
    <lineage>
        <taxon>Eukaryota</taxon>
        <taxon>Metazoa</taxon>
        <taxon>Cnidaria</taxon>
        <taxon>Anthozoa</taxon>
        <taxon>Hexacorallia</taxon>
        <taxon>Scleractinia</taxon>
        <taxon>Caryophylliina</taxon>
        <taxon>Caryophylliidae</taxon>
        <taxon>Desmophyllum</taxon>
    </lineage>
</organism>
<dbReference type="GO" id="GO:0005737">
    <property type="term" value="C:cytoplasm"/>
    <property type="evidence" value="ECO:0007669"/>
    <property type="project" value="UniProtKB-SubCell"/>
</dbReference>
<keyword evidence="12" id="KW-0539">Nucleus</keyword>
<dbReference type="InterPro" id="IPR001309">
    <property type="entry name" value="Pept_C14_p20"/>
</dbReference>
<dbReference type="InterPro" id="IPR002138">
    <property type="entry name" value="Pept_C14_p10"/>
</dbReference>
<evidence type="ECO:0000256" key="15">
    <source>
        <dbReference type="ARBA" id="ARBA00068172"/>
    </source>
</evidence>
<feature type="domain" description="Caspase family p10" evidence="18">
    <location>
        <begin position="447"/>
        <end position="529"/>
    </location>
</feature>
<gene>
    <name evidence="20" type="ORF">OS493_026408</name>
</gene>
<name>A0A9W9ZAI0_9CNID</name>
<dbReference type="GO" id="GO:0004197">
    <property type="term" value="F:cysteine-type endopeptidase activity"/>
    <property type="evidence" value="ECO:0007669"/>
    <property type="project" value="InterPro"/>
</dbReference>
<keyword evidence="21" id="KW-1185">Reference proteome</keyword>
<dbReference type="InterPro" id="IPR011600">
    <property type="entry name" value="Pept_C14_caspase"/>
</dbReference>
<evidence type="ECO:0000313" key="20">
    <source>
        <dbReference type="EMBL" id="KAJ7377840.1"/>
    </source>
</evidence>
<evidence type="ECO:0000256" key="6">
    <source>
        <dbReference type="ARBA" id="ARBA00022670"/>
    </source>
</evidence>
<evidence type="ECO:0000256" key="2">
    <source>
        <dbReference type="ARBA" id="ARBA00004496"/>
    </source>
</evidence>
<dbReference type="GO" id="GO:0032991">
    <property type="term" value="C:protein-containing complex"/>
    <property type="evidence" value="ECO:0007669"/>
    <property type="project" value="UniProtKB-ARBA"/>
</dbReference>
<dbReference type="PROSITE" id="PS50207">
    <property type="entry name" value="CASPASE_P10"/>
    <property type="match status" value="1"/>
</dbReference>
<evidence type="ECO:0000256" key="11">
    <source>
        <dbReference type="ARBA" id="ARBA00023145"/>
    </source>
</evidence>
<sequence length="532" mass="59839">MEGSLETNRILYRISNEIRLQDLQHLKHLCHGNIPLGELEKALNASALFQIMLQKRLISPENFSYLEGLLNQIGRADLAGKIQASGRDVTMQTESALTGNSLDRNYRGFLMKLSDELTKDNVESLKFVANLPDGIEEQVQNGKDFFKHMIQKGTIGPCKLDHLSDMLQEIHRRDLAEKVKKFQLDGGVSPGASDTNQPALLQVTRPRPLDTAQPLAPLVTGKQPTMHQMGESRPPPSRPLLSPAFFSGARTTVSESVEPRFPVQAMANPAEILAPMQQLGVDQEEAMPSYPMTKRPRGIALIISNEHFQGNPDLRDRQGNAKDVEQLRTLWQFLNFEVMVRSDLESQDVYDAVRIISTMDHAEHDCFVCCLLSHGADGGIYGTDGRLVEIKDITAMFKGVACPSLLNKPKLFFIQACRGRDFDEGVRLQSDAVESNPEDAMRHNAEPNESHFLLGYATPPGYVSWRSQVHGSWYVSKLCEVFRKYCERFDVMTMMVKVNDEVSDAFTRQGYKQCPAPVVTLRKRIYFNNNNN</sequence>
<feature type="domain" description="DED" evidence="17">
    <location>
        <begin position="105"/>
        <end position="181"/>
    </location>
</feature>
<keyword evidence="5" id="KW-0597">Phosphoprotein</keyword>
<dbReference type="InterPro" id="IPR015917">
    <property type="entry name" value="Pept_C14A"/>
</dbReference>
<feature type="domain" description="DED" evidence="17">
    <location>
        <begin position="6"/>
        <end position="84"/>
    </location>
</feature>
<evidence type="ECO:0000256" key="4">
    <source>
        <dbReference type="ARBA" id="ARBA00022490"/>
    </source>
</evidence>
<dbReference type="InterPro" id="IPR033139">
    <property type="entry name" value="Caspase_cys_AS"/>
</dbReference>